<evidence type="ECO:0000256" key="4">
    <source>
        <dbReference type="ARBA" id="ARBA00033235"/>
    </source>
</evidence>
<gene>
    <name evidence="7" type="ORF">S06H3_44168</name>
</gene>
<keyword evidence="3" id="KW-0808">Transferase</keyword>
<dbReference type="SUPFAM" id="SSF52009">
    <property type="entry name" value="Phosphohistidine domain"/>
    <property type="match status" value="1"/>
</dbReference>
<evidence type="ECO:0000259" key="5">
    <source>
        <dbReference type="Pfam" id="PF00391"/>
    </source>
</evidence>
<dbReference type="SUPFAM" id="SSF47831">
    <property type="entry name" value="Enzyme I of the PEP:sugar phosphotransferase system HPr-binding (sub)domain"/>
    <property type="match status" value="1"/>
</dbReference>
<sequence length="227" mass="25144">MEIKKGIAVSPGISIARSLVIDAEDYRIPRREIKPAQRMTEIQRARNAFKNAIGELTQLEAAQDETEGGKIKDIFAVHLRFLHDRSLRKRITDLVQSDLVTAEYAVSATLREIASHFTKEKDAYMRERAADIYDMERRLLKHLLGGKREDVEHLTEEVAVVVRELSPTQTAGFNKKFVKGIASDAGGRTSHAAIVARSLGIPAVVALEDLTESVRGGDTVIIDGNRG</sequence>
<organism evidence="7">
    <name type="scientific">marine sediment metagenome</name>
    <dbReference type="NCBI Taxonomy" id="412755"/>
    <lineage>
        <taxon>unclassified sequences</taxon>
        <taxon>metagenomes</taxon>
        <taxon>ecological metagenomes</taxon>
    </lineage>
</organism>
<dbReference type="InterPro" id="IPR036618">
    <property type="entry name" value="PtsI_HPr-bd_sf"/>
</dbReference>
<dbReference type="PANTHER" id="PTHR46244:SF3">
    <property type="entry name" value="PHOSPHOENOLPYRUVATE-PROTEIN PHOSPHOTRANSFERASE"/>
    <property type="match status" value="1"/>
</dbReference>
<dbReference type="InterPro" id="IPR008731">
    <property type="entry name" value="PTS_EIN"/>
</dbReference>
<dbReference type="EMBL" id="BARV01027454">
    <property type="protein sequence ID" value="GAI37439.1"/>
    <property type="molecule type" value="Genomic_DNA"/>
</dbReference>
<evidence type="ECO:0000256" key="3">
    <source>
        <dbReference type="ARBA" id="ARBA00022679"/>
    </source>
</evidence>
<dbReference type="GO" id="GO:0009401">
    <property type="term" value="P:phosphoenolpyruvate-dependent sugar phosphotransferase system"/>
    <property type="evidence" value="ECO:0007669"/>
    <property type="project" value="InterPro"/>
</dbReference>
<dbReference type="Gene3D" id="1.10.274.10">
    <property type="entry name" value="PtsI, HPr-binding domain"/>
    <property type="match status" value="1"/>
</dbReference>
<feature type="non-terminal residue" evidence="7">
    <location>
        <position position="227"/>
    </location>
</feature>
<dbReference type="InterPro" id="IPR008279">
    <property type="entry name" value="PEP-util_enz_mobile_dom"/>
</dbReference>
<dbReference type="AlphaFoldDB" id="X1Q2I6"/>
<dbReference type="Pfam" id="PF00391">
    <property type="entry name" value="PEP-utilizers"/>
    <property type="match status" value="1"/>
</dbReference>
<dbReference type="GO" id="GO:0016772">
    <property type="term" value="F:transferase activity, transferring phosphorus-containing groups"/>
    <property type="evidence" value="ECO:0007669"/>
    <property type="project" value="InterPro"/>
</dbReference>
<evidence type="ECO:0000259" key="6">
    <source>
        <dbReference type="Pfam" id="PF05524"/>
    </source>
</evidence>
<dbReference type="Pfam" id="PF05524">
    <property type="entry name" value="PEP-utilisers_N"/>
    <property type="match status" value="1"/>
</dbReference>
<dbReference type="PROSITE" id="PS00370">
    <property type="entry name" value="PEP_ENZYMES_PHOS_SITE"/>
    <property type="match status" value="1"/>
</dbReference>
<comment type="caution">
    <text evidence="7">The sequence shown here is derived from an EMBL/GenBank/DDBJ whole genome shotgun (WGS) entry which is preliminary data.</text>
</comment>
<evidence type="ECO:0000256" key="1">
    <source>
        <dbReference type="ARBA" id="ARBA00007837"/>
    </source>
</evidence>
<feature type="domain" description="Phosphotransferase system enzyme I N-terminal" evidence="6">
    <location>
        <begin position="5"/>
        <end position="128"/>
    </location>
</feature>
<protein>
    <recommendedName>
        <fullName evidence="2">Phosphoenolpyruvate-protein phosphotransferase</fullName>
    </recommendedName>
    <alternativeName>
        <fullName evidence="4">Phosphotransferase system, enzyme I</fullName>
    </alternativeName>
</protein>
<dbReference type="InterPro" id="IPR036637">
    <property type="entry name" value="Phosphohistidine_dom_sf"/>
</dbReference>
<proteinExistence type="inferred from homology"/>
<feature type="domain" description="PEP-utilising enzyme mobile" evidence="5">
    <location>
        <begin position="156"/>
        <end position="227"/>
    </location>
</feature>
<evidence type="ECO:0000313" key="7">
    <source>
        <dbReference type="EMBL" id="GAI37439.1"/>
    </source>
</evidence>
<name>X1Q2I6_9ZZZZ</name>
<dbReference type="Gene3D" id="3.50.30.10">
    <property type="entry name" value="Phosphohistidine domain"/>
    <property type="match status" value="1"/>
</dbReference>
<evidence type="ECO:0000256" key="2">
    <source>
        <dbReference type="ARBA" id="ARBA00016544"/>
    </source>
</evidence>
<dbReference type="InterPro" id="IPR050499">
    <property type="entry name" value="PEP-utilizing_PTS_enzyme"/>
</dbReference>
<dbReference type="InterPro" id="IPR018274">
    <property type="entry name" value="PEP_util_AS"/>
</dbReference>
<comment type="similarity">
    <text evidence="1">Belongs to the PEP-utilizing enzyme family.</text>
</comment>
<dbReference type="PANTHER" id="PTHR46244">
    <property type="entry name" value="PHOSPHOENOLPYRUVATE-PROTEIN PHOSPHOTRANSFERASE"/>
    <property type="match status" value="1"/>
</dbReference>
<reference evidence="7" key="1">
    <citation type="journal article" date="2014" name="Front. Microbiol.">
        <title>High frequency of phylogenetically diverse reductive dehalogenase-homologous genes in deep subseafloor sedimentary metagenomes.</title>
        <authorList>
            <person name="Kawai M."/>
            <person name="Futagami T."/>
            <person name="Toyoda A."/>
            <person name="Takaki Y."/>
            <person name="Nishi S."/>
            <person name="Hori S."/>
            <person name="Arai W."/>
            <person name="Tsubouchi T."/>
            <person name="Morono Y."/>
            <person name="Uchiyama I."/>
            <person name="Ito T."/>
            <person name="Fujiyama A."/>
            <person name="Inagaki F."/>
            <person name="Takami H."/>
        </authorList>
    </citation>
    <scope>NUCLEOTIDE SEQUENCE</scope>
    <source>
        <strain evidence="7">Expedition CK06-06</strain>
    </source>
</reference>
<accession>X1Q2I6</accession>